<dbReference type="AlphaFoldDB" id="A0AA86MVN7"/>
<dbReference type="Proteomes" id="UP001179121">
    <property type="component" value="Chromosome"/>
</dbReference>
<reference evidence="1" key="1">
    <citation type="submission" date="2022-10" db="EMBL/GenBank/DDBJ databases">
        <authorList>
            <person name="Koch H."/>
        </authorList>
    </citation>
    <scope>NUCLEOTIDE SEQUENCE</scope>
    <source>
        <strain evidence="1">DNF</strain>
    </source>
</reference>
<organism evidence="1 2">
    <name type="scientific">Nitrospira tepida</name>
    <dbReference type="NCBI Taxonomy" id="2973512"/>
    <lineage>
        <taxon>Bacteria</taxon>
        <taxon>Pseudomonadati</taxon>
        <taxon>Nitrospirota</taxon>
        <taxon>Nitrospiria</taxon>
        <taxon>Nitrospirales</taxon>
        <taxon>Nitrospiraceae</taxon>
        <taxon>Nitrospira</taxon>
    </lineage>
</organism>
<name>A0AA86MVN7_9BACT</name>
<evidence type="ECO:0000313" key="2">
    <source>
        <dbReference type="Proteomes" id="UP001179121"/>
    </source>
</evidence>
<dbReference type="EMBL" id="OX365700">
    <property type="protein sequence ID" value="CAI4029860.1"/>
    <property type="molecule type" value="Genomic_DNA"/>
</dbReference>
<keyword evidence="2" id="KW-1185">Reference proteome</keyword>
<accession>A0AA86MVN7</accession>
<sequence length="92" mass="10079">MPVLWGHFDRVDRDARGTRWILVTTVLPGGTAIRARALLGNQTLIARGIAQVELADLRDGDFVEVTYHHGHAGFLEADSIYARPNDVALQSG</sequence>
<dbReference type="RefSeq" id="WP_289266884.1">
    <property type="nucleotide sequence ID" value="NZ_OX365700.1"/>
</dbReference>
<proteinExistence type="predicted"/>
<dbReference type="KEGG" id="nti:DNFV4_00279"/>
<evidence type="ECO:0000313" key="1">
    <source>
        <dbReference type="EMBL" id="CAI4029860.1"/>
    </source>
</evidence>
<gene>
    <name evidence="1" type="ORF">DNFV4_00279</name>
</gene>
<protein>
    <submittedName>
        <fullName evidence="1">Uncharacterized protein</fullName>
    </submittedName>
</protein>